<dbReference type="EMBL" id="NPDN01000006">
    <property type="protein sequence ID" value="PJZ24992.1"/>
    <property type="molecule type" value="Genomic_DNA"/>
</dbReference>
<keyword evidence="1" id="KW-1133">Transmembrane helix</keyword>
<protein>
    <recommendedName>
        <fullName evidence="4">Glycosyltransferase RgtA/B/C/D-like domain-containing protein</fullName>
    </recommendedName>
</protein>
<feature type="transmembrane region" description="Helical" evidence="1">
    <location>
        <begin position="131"/>
        <end position="151"/>
    </location>
</feature>
<proteinExistence type="predicted"/>
<feature type="transmembrane region" description="Helical" evidence="1">
    <location>
        <begin position="333"/>
        <end position="350"/>
    </location>
</feature>
<accession>A0A2M9XBQ5</accession>
<evidence type="ECO:0000313" key="3">
    <source>
        <dbReference type="Proteomes" id="UP000232196"/>
    </source>
</evidence>
<feature type="transmembrane region" description="Helical" evidence="1">
    <location>
        <begin position="248"/>
        <end position="269"/>
    </location>
</feature>
<feature type="transmembrane region" description="Helical" evidence="1">
    <location>
        <begin position="385"/>
        <end position="404"/>
    </location>
</feature>
<dbReference type="AlphaFoldDB" id="A0A2M9XBQ5"/>
<keyword evidence="3" id="KW-1185">Reference proteome</keyword>
<dbReference type="RefSeq" id="WP_100707072.1">
    <property type="nucleotide sequence ID" value="NZ_NPDL01000005.1"/>
</dbReference>
<dbReference type="OrthoDB" id="344908at2"/>
<organism evidence="2 3">
    <name type="scientific">Leptospira hartskeerlii</name>
    <dbReference type="NCBI Taxonomy" id="2023177"/>
    <lineage>
        <taxon>Bacteria</taxon>
        <taxon>Pseudomonadati</taxon>
        <taxon>Spirochaetota</taxon>
        <taxon>Spirochaetia</taxon>
        <taxon>Leptospirales</taxon>
        <taxon>Leptospiraceae</taxon>
        <taxon>Leptospira</taxon>
    </lineage>
</organism>
<gene>
    <name evidence="2" type="ORF">CH357_12285</name>
</gene>
<evidence type="ECO:0000313" key="2">
    <source>
        <dbReference type="EMBL" id="PJZ24992.1"/>
    </source>
</evidence>
<evidence type="ECO:0000256" key="1">
    <source>
        <dbReference type="SAM" id="Phobius"/>
    </source>
</evidence>
<dbReference type="InterPro" id="IPR059217">
    <property type="entry name" value="LA3751_2-like"/>
</dbReference>
<keyword evidence="1" id="KW-0472">Membrane</keyword>
<dbReference type="Proteomes" id="UP000232196">
    <property type="component" value="Unassembled WGS sequence"/>
</dbReference>
<reference evidence="2 3" key="1">
    <citation type="submission" date="2017-07" db="EMBL/GenBank/DDBJ databases">
        <title>Leptospira spp. isolated from tropical soils.</title>
        <authorList>
            <person name="Thibeaux R."/>
            <person name="Iraola G."/>
            <person name="Ferres I."/>
            <person name="Bierque E."/>
            <person name="Girault D."/>
            <person name="Soupe-Gilbert M.-E."/>
            <person name="Picardeau M."/>
            <person name="Goarant C."/>
        </authorList>
    </citation>
    <scope>NUCLEOTIDE SEQUENCE [LARGE SCALE GENOMIC DNA]</scope>
    <source>
        <strain evidence="2 3">MCA1-C-A1</strain>
    </source>
</reference>
<name>A0A2M9XBQ5_9LEPT</name>
<keyword evidence="1" id="KW-0812">Transmembrane</keyword>
<dbReference type="NCBIfam" id="NF047440">
    <property type="entry name" value="LA3751_2_3_fam"/>
    <property type="match status" value="1"/>
</dbReference>
<feature type="transmembrane region" description="Helical" evidence="1">
    <location>
        <begin position="356"/>
        <end position="373"/>
    </location>
</feature>
<feature type="transmembrane region" description="Helical" evidence="1">
    <location>
        <begin position="171"/>
        <end position="191"/>
    </location>
</feature>
<evidence type="ECO:0008006" key="4">
    <source>
        <dbReference type="Google" id="ProtNLM"/>
    </source>
</evidence>
<comment type="caution">
    <text evidence="2">The sequence shown here is derived from an EMBL/GenBank/DDBJ whole genome shotgun (WGS) entry which is preliminary data.</text>
</comment>
<feature type="transmembrane region" description="Helical" evidence="1">
    <location>
        <begin position="303"/>
        <end position="321"/>
    </location>
</feature>
<feature type="transmembrane region" description="Helical" evidence="1">
    <location>
        <begin position="36"/>
        <end position="53"/>
    </location>
</feature>
<sequence length="528" mass="60756">MKYQILEGHIFKFENKGTFFSLETIGGKSLISKLQFLFPLSCIVFTALFLFKIDANSVLVSDNQNKIVQAQAFIDSGYKSEYLSCKILEDLGGCKFFPSWQVQLQNGISGPFPVAFSLFASIFGLLGDYSFLFYVSILFFWIGVLFLKFELDLKWASVLFLSFGPAFFHSALFPDYSITFLLTCVGLTFYACPVKTRPLGLFIGFFVGLGFFFRPENTILYFVLGVFHLAEFIQKGRSEVSTRDKDRLILLIGTGIGVIFYGILNYYLYGSALGTRIETNAEIGWDTGFEKYTSLLIFGNARVGFLFFCPWVLLWLVYFFIRWKELEKFEKKLSLAILISLFLGAYLAPNDSNIDWGTRYLSWLIVPIVVLFFSKKNSERVPKTVWILTGILFLVTLFFSKIYFLTQEKLSKEYVKYNEFLLSSNSEIYLTTESSISALFGQEILRKKVLRIEELEDLPELTKILSSKKGSISLVRYEPITLSLLQTLEKNNSEKLGTEMQDWFLRSGWNKISKQTLEKIEILKFERN</sequence>